<feature type="domain" description="Histidine kinase" evidence="6">
    <location>
        <begin position="519"/>
        <end position="742"/>
    </location>
</feature>
<dbReference type="SMART" id="SM00388">
    <property type="entry name" value="HisKA"/>
    <property type="match status" value="1"/>
</dbReference>
<dbReference type="InterPro" id="IPR000014">
    <property type="entry name" value="PAS"/>
</dbReference>
<evidence type="ECO:0000256" key="4">
    <source>
        <dbReference type="PROSITE-ProRule" id="PRU00169"/>
    </source>
</evidence>
<keyword evidence="3 4" id="KW-0597">Phosphoprotein</keyword>
<dbReference type="Gene3D" id="3.40.50.2300">
    <property type="match status" value="1"/>
</dbReference>
<dbReference type="OrthoDB" id="9796100at2"/>
<dbReference type="KEGG" id="fil:BN1229_v1_2677"/>
<dbReference type="PANTHER" id="PTHR43065:SF42">
    <property type="entry name" value="TWO-COMPONENT SENSOR PPRA"/>
    <property type="match status" value="1"/>
</dbReference>
<keyword evidence="8" id="KW-0418">Kinase</keyword>
<dbReference type="Pfam" id="PF02518">
    <property type="entry name" value="HATPase_c"/>
    <property type="match status" value="1"/>
</dbReference>
<dbReference type="CDD" id="cd00082">
    <property type="entry name" value="HisKA"/>
    <property type="match status" value="1"/>
</dbReference>
<dbReference type="InterPro" id="IPR004358">
    <property type="entry name" value="Sig_transdc_His_kin-like_C"/>
</dbReference>
<keyword evidence="9" id="KW-1185">Reference proteome</keyword>
<dbReference type="EMBL" id="LN829119">
    <property type="protein sequence ID" value="CPR21804.1"/>
    <property type="molecule type" value="Genomic_DNA"/>
</dbReference>
<evidence type="ECO:0000256" key="5">
    <source>
        <dbReference type="SAM" id="Phobius"/>
    </source>
</evidence>
<keyword evidence="8" id="KW-0808">Transferase</keyword>
<dbReference type="SUPFAM" id="SSF55785">
    <property type="entry name" value="PYP-like sensor domain (PAS domain)"/>
    <property type="match status" value="1"/>
</dbReference>
<gene>
    <name evidence="8" type="ORF">YBN1229_v1_3237</name>
</gene>
<dbReference type="PROSITE" id="PS50110">
    <property type="entry name" value="RESPONSE_REGULATORY"/>
    <property type="match status" value="1"/>
</dbReference>
<reference evidence="9" key="1">
    <citation type="submission" date="2015-02" db="EMBL/GenBank/DDBJ databases">
        <authorList>
            <person name="Chooi Y.-H."/>
        </authorList>
    </citation>
    <scope>NUCLEOTIDE SEQUENCE [LARGE SCALE GENOMIC DNA]</scope>
    <source>
        <strain evidence="9">strain Y</strain>
    </source>
</reference>
<feature type="domain" description="Response regulatory" evidence="7">
    <location>
        <begin position="771"/>
        <end position="886"/>
    </location>
</feature>
<dbReference type="InterPro" id="IPR036890">
    <property type="entry name" value="HATPase_C_sf"/>
</dbReference>
<dbReference type="GO" id="GO:0000155">
    <property type="term" value="F:phosphorelay sensor kinase activity"/>
    <property type="evidence" value="ECO:0007669"/>
    <property type="project" value="InterPro"/>
</dbReference>
<dbReference type="Pfam" id="PF13188">
    <property type="entry name" value="PAS_8"/>
    <property type="match status" value="1"/>
</dbReference>
<comment type="catalytic activity">
    <reaction evidence="1">
        <text>ATP + protein L-histidine = ADP + protein N-phospho-L-histidine.</text>
        <dbReference type="EC" id="2.7.13.3"/>
    </reaction>
</comment>
<dbReference type="PROSITE" id="PS50109">
    <property type="entry name" value="HIS_KIN"/>
    <property type="match status" value="1"/>
</dbReference>
<feature type="transmembrane region" description="Helical" evidence="5">
    <location>
        <begin position="72"/>
        <end position="94"/>
    </location>
</feature>
<dbReference type="Gene3D" id="3.30.565.10">
    <property type="entry name" value="Histidine kinase-like ATPase, C-terminal domain"/>
    <property type="match status" value="1"/>
</dbReference>
<dbReference type="InterPro" id="IPR003594">
    <property type="entry name" value="HATPase_dom"/>
</dbReference>
<evidence type="ECO:0000313" key="8">
    <source>
        <dbReference type="EMBL" id="CPR21804.1"/>
    </source>
</evidence>
<protein>
    <recommendedName>
        <fullName evidence="2">histidine kinase</fullName>
        <ecNumber evidence="2">2.7.13.3</ecNumber>
    </recommendedName>
</protein>
<dbReference type="SUPFAM" id="SSF47384">
    <property type="entry name" value="Homodimeric domain of signal transducing histidine kinase"/>
    <property type="match status" value="1"/>
</dbReference>
<evidence type="ECO:0000256" key="1">
    <source>
        <dbReference type="ARBA" id="ARBA00000085"/>
    </source>
</evidence>
<dbReference type="SMART" id="SM00448">
    <property type="entry name" value="REC"/>
    <property type="match status" value="1"/>
</dbReference>
<evidence type="ECO:0000256" key="2">
    <source>
        <dbReference type="ARBA" id="ARBA00012438"/>
    </source>
</evidence>
<dbReference type="SMART" id="SM00387">
    <property type="entry name" value="HATPase_c"/>
    <property type="match status" value="1"/>
</dbReference>
<feature type="modified residue" description="4-aspartylphosphate" evidence="4">
    <location>
        <position position="822"/>
    </location>
</feature>
<dbReference type="InterPro" id="IPR035965">
    <property type="entry name" value="PAS-like_dom_sf"/>
</dbReference>
<dbReference type="InterPro" id="IPR003661">
    <property type="entry name" value="HisK_dim/P_dom"/>
</dbReference>
<dbReference type="PRINTS" id="PR00344">
    <property type="entry name" value="BCTRLSENSOR"/>
</dbReference>
<organism evidence="8 9">
    <name type="scientific">Candidatus Filomicrobium marinum</name>
    <dbReference type="NCBI Taxonomy" id="1608628"/>
    <lineage>
        <taxon>Bacteria</taxon>
        <taxon>Pseudomonadati</taxon>
        <taxon>Pseudomonadota</taxon>
        <taxon>Alphaproteobacteria</taxon>
        <taxon>Hyphomicrobiales</taxon>
        <taxon>Hyphomicrobiaceae</taxon>
        <taxon>Filomicrobium</taxon>
    </lineage>
</organism>
<dbReference type="Pfam" id="PF00512">
    <property type="entry name" value="HisKA"/>
    <property type="match status" value="1"/>
</dbReference>
<evidence type="ECO:0000313" key="9">
    <source>
        <dbReference type="Proteomes" id="UP000033187"/>
    </source>
</evidence>
<evidence type="ECO:0000259" key="6">
    <source>
        <dbReference type="PROSITE" id="PS50109"/>
    </source>
</evidence>
<dbReference type="PANTHER" id="PTHR43065">
    <property type="entry name" value="SENSOR HISTIDINE KINASE"/>
    <property type="match status" value="1"/>
</dbReference>
<evidence type="ECO:0000256" key="3">
    <source>
        <dbReference type="ARBA" id="ARBA00022553"/>
    </source>
</evidence>
<feature type="transmembrane region" description="Helical" evidence="5">
    <location>
        <begin position="45"/>
        <end position="65"/>
    </location>
</feature>
<dbReference type="InterPro" id="IPR011006">
    <property type="entry name" value="CheY-like_superfamily"/>
</dbReference>
<keyword evidence="5" id="KW-0812">Transmembrane</keyword>
<dbReference type="InterPro" id="IPR005467">
    <property type="entry name" value="His_kinase_dom"/>
</dbReference>
<dbReference type="Gene3D" id="1.10.287.130">
    <property type="match status" value="1"/>
</dbReference>
<keyword evidence="5" id="KW-0472">Membrane</keyword>
<dbReference type="AlphaFoldDB" id="A0A0D6JIH8"/>
<dbReference type="KEGG" id="fiy:BN1229_v1_3237"/>
<dbReference type="EC" id="2.7.13.3" evidence="2"/>
<evidence type="ECO:0000259" key="7">
    <source>
        <dbReference type="PROSITE" id="PS50110"/>
    </source>
</evidence>
<name>A0A0D6JIH8_9HYPH</name>
<dbReference type="InterPro" id="IPR036097">
    <property type="entry name" value="HisK_dim/P_sf"/>
</dbReference>
<dbReference type="SUPFAM" id="SSF52172">
    <property type="entry name" value="CheY-like"/>
    <property type="match status" value="1"/>
</dbReference>
<dbReference type="Pfam" id="PF00072">
    <property type="entry name" value="Response_reg"/>
    <property type="match status" value="1"/>
</dbReference>
<proteinExistence type="predicted"/>
<dbReference type="Proteomes" id="UP000033187">
    <property type="component" value="Chromosome 1"/>
</dbReference>
<sequence length="888" mass="95703">MYKRPQASESRPQQNRIACPPMSGIGTQRQHVFGDGPAVLADVRAHAGLIAVVAGAGAALIALIASGTAQPILLIVLSLLAMAGAFFIFGWMVGHIHFGTAQSRHDVAGMLVDDFNEALQLTRNDGARVWANKRFDRILDRSAAGNIAALELGLGGSSAASEAIFRLTRAAQSGLARSEDVKVTLANDALGPRELITWVRISVSPFQSGGASKDKRPLVLWKISDITSERQKQAAAVAGYELQLERYETMPIGLLAADDDGAIVHMNGTLARWLGVSDKLGASTRVSKLADMLAADGAELLLDMRRRRRPDEIVSTDLDLVCEDGRLLPVRIVCQTANDALSALADDPDEFSQPVGGGMVIAVMDRREEEIDDATTEVAGVRFARFFRSAPIGIATIGRDGKISSTNAAFSRMIVDGTSGIGEAALDVLARTGDDDTSKAIGDGLEKVLSGRGNIPPVDIVVGAKSEFTRRVYMSPLTHTGSSSEAAILYAIDVTEQKALEAKFAQSQKMDAVGKLAGFVAHDFNNMLTAIIGFSDFLLQTHRPTDPAHADIMNIKSSANRAAGLVGKLLALARQQTLMVEPLQLGEVMTDLASLLKRSVGEKIELKLSSGRDLWYVKTDKLQLEQAVINLAVNARDAMPDGGRLTIRTRNLTERESRRLQQRGMLPGEYVEIEVSDTGTGIPPDVIGKIFEPFFTTKEVGKGTGLGLATVYGIVKQTGGHIYAESSLGDGTTFRIYLPRYHLDEKDEAAITERVEAKNRVQKADLTGAGRVLLVEDEDVVRSFAVRALTRQGYEVLEASDGLEALDVMAEQNGNIDIVVSDVVMPAMDGPTMLKEMRKTNPDLKIIFVSGYPNEAFQQALGEETFAFLPKPFSLPQLAAKVKEQLET</sequence>
<dbReference type="SUPFAM" id="SSF55874">
    <property type="entry name" value="ATPase domain of HSP90 chaperone/DNA topoisomerase II/histidine kinase"/>
    <property type="match status" value="1"/>
</dbReference>
<dbReference type="Gene3D" id="3.30.450.20">
    <property type="entry name" value="PAS domain"/>
    <property type="match status" value="1"/>
</dbReference>
<keyword evidence="5" id="KW-1133">Transmembrane helix</keyword>
<dbReference type="InterPro" id="IPR001789">
    <property type="entry name" value="Sig_transdc_resp-reg_receiver"/>
</dbReference>
<accession>A0A0D6JIH8</accession>